<dbReference type="InterPro" id="IPR000531">
    <property type="entry name" value="Beta-barrel_TonB"/>
</dbReference>
<comment type="similarity">
    <text evidence="8 9">Belongs to the TonB-dependent receptor family.</text>
</comment>
<keyword evidence="3 8" id="KW-1134">Transmembrane beta strand</keyword>
<evidence type="ECO:0000256" key="10">
    <source>
        <dbReference type="SAM" id="SignalP"/>
    </source>
</evidence>
<dbReference type="InterPro" id="IPR037066">
    <property type="entry name" value="Plug_dom_sf"/>
</dbReference>
<dbReference type="RefSeq" id="WP_167212016.1">
    <property type="nucleotide sequence ID" value="NZ_CP050063.1"/>
</dbReference>
<dbReference type="InterPro" id="IPR023996">
    <property type="entry name" value="TonB-dep_OMP_SusC/RagA"/>
</dbReference>
<dbReference type="SUPFAM" id="SSF56935">
    <property type="entry name" value="Porins"/>
    <property type="match status" value="1"/>
</dbReference>
<evidence type="ECO:0000313" key="14">
    <source>
        <dbReference type="Proteomes" id="UP000501802"/>
    </source>
</evidence>
<organism evidence="13 14">
    <name type="scientific">Spirosoma aureum</name>
    <dbReference type="NCBI Taxonomy" id="2692134"/>
    <lineage>
        <taxon>Bacteria</taxon>
        <taxon>Pseudomonadati</taxon>
        <taxon>Bacteroidota</taxon>
        <taxon>Cytophagia</taxon>
        <taxon>Cytophagales</taxon>
        <taxon>Cytophagaceae</taxon>
        <taxon>Spirosoma</taxon>
    </lineage>
</organism>
<dbReference type="Gene3D" id="2.170.130.10">
    <property type="entry name" value="TonB-dependent receptor, plug domain"/>
    <property type="match status" value="1"/>
</dbReference>
<dbReference type="Proteomes" id="UP000501802">
    <property type="component" value="Chromosome"/>
</dbReference>
<evidence type="ECO:0000256" key="4">
    <source>
        <dbReference type="ARBA" id="ARBA00022692"/>
    </source>
</evidence>
<dbReference type="Gene3D" id="2.60.40.1120">
    <property type="entry name" value="Carboxypeptidase-like, regulatory domain"/>
    <property type="match status" value="1"/>
</dbReference>
<evidence type="ECO:0000259" key="12">
    <source>
        <dbReference type="Pfam" id="PF07715"/>
    </source>
</evidence>
<feature type="chain" id="PRO_5026279123" evidence="10">
    <location>
        <begin position="34"/>
        <end position="1136"/>
    </location>
</feature>
<dbReference type="NCBIfam" id="TIGR04056">
    <property type="entry name" value="OMP_RagA_SusC"/>
    <property type="match status" value="1"/>
</dbReference>
<keyword evidence="14" id="KW-1185">Reference proteome</keyword>
<keyword evidence="4 8" id="KW-0812">Transmembrane</keyword>
<evidence type="ECO:0000313" key="13">
    <source>
        <dbReference type="EMBL" id="QIP14944.1"/>
    </source>
</evidence>
<accession>A0A6G9ARH9</accession>
<reference evidence="13 14" key="1">
    <citation type="submission" date="2020-03" db="EMBL/GenBank/DDBJ databases">
        <authorList>
            <person name="Kim M.K."/>
        </authorList>
    </citation>
    <scope>NUCLEOTIDE SEQUENCE [LARGE SCALE GENOMIC DNA]</scope>
    <source>
        <strain evidence="13 14">BT328</strain>
    </source>
</reference>
<evidence type="ECO:0000256" key="9">
    <source>
        <dbReference type="RuleBase" id="RU003357"/>
    </source>
</evidence>
<keyword evidence="6 8" id="KW-0472">Membrane</keyword>
<dbReference type="Gene3D" id="2.40.170.20">
    <property type="entry name" value="TonB-dependent receptor, beta-barrel domain"/>
    <property type="match status" value="1"/>
</dbReference>
<evidence type="ECO:0000256" key="2">
    <source>
        <dbReference type="ARBA" id="ARBA00022448"/>
    </source>
</evidence>
<comment type="subcellular location">
    <subcellularLocation>
        <location evidence="1 8">Cell outer membrane</location>
        <topology evidence="1 8">Multi-pass membrane protein</topology>
    </subcellularLocation>
</comment>
<evidence type="ECO:0000256" key="5">
    <source>
        <dbReference type="ARBA" id="ARBA00023077"/>
    </source>
</evidence>
<dbReference type="FunFam" id="2.170.130.10:FF:000008">
    <property type="entry name" value="SusC/RagA family TonB-linked outer membrane protein"/>
    <property type="match status" value="1"/>
</dbReference>
<dbReference type="AlphaFoldDB" id="A0A6G9ARH9"/>
<keyword evidence="10" id="KW-0732">Signal</keyword>
<dbReference type="InterPro" id="IPR008969">
    <property type="entry name" value="CarboxyPept-like_regulatory"/>
</dbReference>
<dbReference type="Pfam" id="PF00593">
    <property type="entry name" value="TonB_dep_Rec_b-barrel"/>
    <property type="match status" value="1"/>
</dbReference>
<proteinExistence type="inferred from homology"/>
<dbReference type="InterPro" id="IPR036942">
    <property type="entry name" value="Beta-barrel_TonB_sf"/>
</dbReference>
<evidence type="ECO:0000256" key="6">
    <source>
        <dbReference type="ARBA" id="ARBA00023136"/>
    </source>
</evidence>
<feature type="signal peptide" evidence="10">
    <location>
        <begin position="1"/>
        <end position="33"/>
    </location>
</feature>
<dbReference type="InterPro" id="IPR039426">
    <property type="entry name" value="TonB-dep_rcpt-like"/>
</dbReference>
<evidence type="ECO:0000256" key="3">
    <source>
        <dbReference type="ARBA" id="ARBA00022452"/>
    </source>
</evidence>
<keyword evidence="13" id="KW-0675">Receptor</keyword>
<keyword evidence="5 9" id="KW-0798">TonB box</keyword>
<feature type="domain" description="TonB-dependent receptor plug" evidence="12">
    <location>
        <begin position="229"/>
        <end position="352"/>
    </location>
</feature>
<name>A0A6G9ARH9_9BACT</name>
<evidence type="ECO:0000259" key="11">
    <source>
        <dbReference type="Pfam" id="PF00593"/>
    </source>
</evidence>
<keyword evidence="2 8" id="KW-0813">Transport</keyword>
<evidence type="ECO:0000256" key="7">
    <source>
        <dbReference type="ARBA" id="ARBA00023237"/>
    </source>
</evidence>
<dbReference type="InterPro" id="IPR012910">
    <property type="entry name" value="Plug_dom"/>
</dbReference>
<keyword evidence="7 8" id="KW-0998">Cell outer membrane</keyword>
<protein>
    <submittedName>
        <fullName evidence="13">TonB-dependent receptor</fullName>
    </submittedName>
</protein>
<dbReference type="EMBL" id="CP050063">
    <property type="protein sequence ID" value="QIP14944.1"/>
    <property type="molecule type" value="Genomic_DNA"/>
</dbReference>
<dbReference type="Pfam" id="PF07715">
    <property type="entry name" value="Plug"/>
    <property type="match status" value="1"/>
</dbReference>
<dbReference type="NCBIfam" id="TIGR04057">
    <property type="entry name" value="SusC_RagA_signa"/>
    <property type="match status" value="1"/>
</dbReference>
<evidence type="ECO:0000256" key="8">
    <source>
        <dbReference type="PROSITE-ProRule" id="PRU01360"/>
    </source>
</evidence>
<sequence>MKKPVPVQTLFHLMKLSLLQALLVVIFAGASLANDATAQELLNKRVTFRLENQGLRKVLKEIESQTNIRFAFRPREIPFDLKITVVATNESLGEVLDKVVKPLRLRYEVVGRQIVLSPVAVPDETQPSFQAEAIVPADQTVSGTISDEMGQALPGVSIVVKGTNRGTTSDGDGKFRLLVQDGRSVLIFSYVGYEPQEVTVGNQATINIALKADNKSLNEVVVIGYGAVKKRDLTGSVASIGSTELKAQPVTSFNQALQGRVSGVQVTNSSNAPGGGVTIRIRGGNSISASNDPLYVIDGFPVTNPTTAQGAGGSVGFPNVLATINPSDIESIEVLKDASATAIYGSRGANGVVLVTTRRGKEGQSSVDFEAYYGVSNIIKMLDLATAEEQTALKNEQLRNLGFAERYGYTPAYPKKPAEYGVGTNWQKEIYRAAPMQNYQLSFSGGTDKLRYLVSTNYFNQDGIIIANNYKRYTGRINLDANVNDRLKIGTTLTVSRSVNNGVNESGYGGSPVGSARTISPASPVYDASGNWQLLNVGPGSGMASIANPVALLRTSTNILYSDRVLGSLFGDYKVLTGLTARVSVGVDLLNTRRNVFFTPQTLVANTVNGYGSNGTSSNVNLLNENTLTYARTLNASHAFDVLAGITFQSNREERTYQEAQNFANYTLGANSLAQASVLIAPTNSVQKWGLNSYLGRVNYRFKDRYLFTLTGRVDGSSRFGLNNKYGFFPSGAFAWRVSDEPFLKNVQALSDLKFRLSYGITGNDGIGLYNSLSAYVTSRTVFGDTEVLTTQAGRIGNPDLRWEKTAQFDVGFDLGLLNNRIQLTADYYQKTTSDLLLAIDLPATTGFTTVTRNIGSLENKGFELGITSVNIDGKFKWTTNGNISTNRNKVLRLADADQYLVTDGGTSMQTIVKVGEAVGSFYGRVFDGVWQSNEAVKAAGGLAQTGDVGGAPRYKDVNGDGVFNNATDRAVIGNGLPKFIFGLTNTFSYKGLDLAIFLQGVQGNQLYNQTRNITETDPGATPLKSFINDHWQTEKPSNNRPSARQWSIFNSSYLIEDGSFLRLKNISLGYRLPLKTKAIRAARVYVSGQNLLTVSKYSGYDPEVNSNFTSNTTYGIDNFAYPPARTFTIGGTITF</sequence>
<dbReference type="PROSITE" id="PS52016">
    <property type="entry name" value="TONB_DEPENDENT_REC_3"/>
    <property type="match status" value="1"/>
</dbReference>
<dbReference type="Pfam" id="PF13715">
    <property type="entry name" value="CarbopepD_reg_2"/>
    <property type="match status" value="1"/>
</dbReference>
<dbReference type="Gene3D" id="3.55.50.30">
    <property type="match status" value="1"/>
</dbReference>
<dbReference type="InterPro" id="IPR023997">
    <property type="entry name" value="TonB-dep_OMP_SusC/RagA_CS"/>
</dbReference>
<dbReference type="GO" id="GO:0009279">
    <property type="term" value="C:cell outer membrane"/>
    <property type="evidence" value="ECO:0007669"/>
    <property type="project" value="UniProtKB-SubCell"/>
</dbReference>
<dbReference type="KEGG" id="spib:G8759_21120"/>
<dbReference type="SUPFAM" id="SSF49464">
    <property type="entry name" value="Carboxypeptidase regulatory domain-like"/>
    <property type="match status" value="1"/>
</dbReference>
<evidence type="ECO:0000256" key="1">
    <source>
        <dbReference type="ARBA" id="ARBA00004571"/>
    </source>
</evidence>
<gene>
    <name evidence="13" type="ORF">G8759_21120</name>
</gene>
<feature type="domain" description="TonB-dependent receptor-like beta-barrel" evidence="11">
    <location>
        <begin position="595"/>
        <end position="1092"/>
    </location>
</feature>